<dbReference type="GO" id="GO:0006508">
    <property type="term" value="P:proteolysis"/>
    <property type="evidence" value="ECO:0007669"/>
    <property type="project" value="InterPro"/>
</dbReference>
<dbReference type="PANTHER" id="PTHR30023:SF0">
    <property type="entry name" value="PENICILLIN-SENSITIVE CARBOXYPEPTIDASE A"/>
    <property type="match status" value="1"/>
</dbReference>
<comment type="caution">
    <text evidence="4">The sequence shown here is derived from an EMBL/GenBank/DDBJ whole genome shotgun (WGS) entry which is preliminary data.</text>
</comment>
<dbReference type="SUPFAM" id="SSF56601">
    <property type="entry name" value="beta-lactamase/transpeptidase-like"/>
    <property type="match status" value="1"/>
</dbReference>
<accession>A0A316E148</accession>
<dbReference type="GO" id="GO:0004185">
    <property type="term" value="F:serine-type carboxypeptidase activity"/>
    <property type="evidence" value="ECO:0007669"/>
    <property type="project" value="InterPro"/>
</dbReference>
<evidence type="ECO:0000256" key="2">
    <source>
        <dbReference type="ARBA" id="ARBA00022801"/>
    </source>
</evidence>
<dbReference type="EMBL" id="JACWLN010000004">
    <property type="protein sequence ID" value="MBD1261073.1"/>
    <property type="molecule type" value="Genomic_DNA"/>
</dbReference>
<keyword evidence="6" id="KW-1185">Reference proteome</keyword>
<dbReference type="Proteomes" id="UP000245667">
    <property type="component" value="Unassembled WGS sequence"/>
</dbReference>
<organism evidence="4 5">
    <name type="scientific">Maribacter polysiphoniae</name>
    <dbReference type="NCBI Taxonomy" id="429344"/>
    <lineage>
        <taxon>Bacteria</taxon>
        <taxon>Pseudomonadati</taxon>
        <taxon>Bacteroidota</taxon>
        <taxon>Flavobacteriia</taxon>
        <taxon>Flavobacteriales</taxon>
        <taxon>Flavobacteriaceae</taxon>
        <taxon>Maribacter</taxon>
    </lineage>
</organism>
<dbReference type="RefSeq" id="WP_109650537.1">
    <property type="nucleotide sequence ID" value="NZ_JACWLN010000004.1"/>
</dbReference>
<dbReference type="InterPro" id="IPR000667">
    <property type="entry name" value="Peptidase_S13"/>
</dbReference>
<dbReference type="PROSITE" id="PS51257">
    <property type="entry name" value="PROKAR_LIPOPROTEIN"/>
    <property type="match status" value="1"/>
</dbReference>
<dbReference type="PANTHER" id="PTHR30023">
    <property type="entry name" value="D-ALANYL-D-ALANINE CARBOXYPEPTIDASE"/>
    <property type="match status" value="1"/>
</dbReference>
<dbReference type="GO" id="GO:0000270">
    <property type="term" value="P:peptidoglycan metabolic process"/>
    <property type="evidence" value="ECO:0007669"/>
    <property type="project" value="TreeGrafter"/>
</dbReference>
<dbReference type="Pfam" id="PF02113">
    <property type="entry name" value="Peptidase_S13"/>
    <property type="match status" value="2"/>
</dbReference>
<name>A0A316E148_9FLAO</name>
<comment type="similarity">
    <text evidence="1">Belongs to the peptidase S13 family.</text>
</comment>
<dbReference type="PRINTS" id="PR00922">
    <property type="entry name" value="DADACBPTASE3"/>
</dbReference>
<proteinExistence type="inferred from homology"/>
<keyword evidence="4" id="KW-0645">Protease</keyword>
<dbReference type="Gene3D" id="3.40.710.10">
    <property type="entry name" value="DD-peptidase/beta-lactamase superfamily"/>
    <property type="match status" value="2"/>
</dbReference>
<evidence type="ECO:0000313" key="4">
    <source>
        <dbReference type="EMBL" id="PWK23686.1"/>
    </source>
</evidence>
<keyword evidence="4" id="KW-0121">Carboxypeptidase</keyword>
<protein>
    <submittedName>
        <fullName evidence="3 4">D-alanyl-D-alanine carboxypeptidase</fullName>
    </submittedName>
</protein>
<dbReference type="InterPro" id="IPR012338">
    <property type="entry name" value="Beta-lactam/transpept-like"/>
</dbReference>
<evidence type="ECO:0000313" key="6">
    <source>
        <dbReference type="Proteomes" id="UP000651837"/>
    </source>
</evidence>
<reference evidence="4 5" key="1">
    <citation type="submission" date="2018-05" db="EMBL/GenBank/DDBJ databases">
        <title>Genomic Encyclopedia of Archaeal and Bacterial Type Strains, Phase II (KMG-II): from individual species to whole genera.</title>
        <authorList>
            <person name="Goeker M."/>
        </authorList>
    </citation>
    <scope>NUCLEOTIDE SEQUENCE [LARGE SCALE GENOMIC DNA]</scope>
    <source>
        <strain evidence="4 5">DSM 23514</strain>
    </source>
</reference>
<dbReference type="AlphaFoldDB" id="A0A316E148"/>
<dbReference type="Proteomes" id="UP000651837">
    <property type="component" value="Unassembled WGS sequence"/>
</dbReference>
<evidence type="ECO:0000313" key="3">
    <source>
        <dbReference type="EMBL" id="MBD1261073.1"/>
    </source>
</evidence>
<keyword evidence="2" id="KW-0378">Hydrolase</keyword>
<evidence type="ECO:0000313" key="5">
    <source>
        <dbReference type="Proteomes" id="UP000245667"/>
    </source>
</evidence>
<dbReference type="OrthoDB" id="9802627at2"/>
<gene>
    <name evidence="3" type="ORF">HZY62_10775</name>
    <name evidence="4" type="ORF">LX92_02253</name>
</gene>
<sequence length="422" mass="48337">MKKIVVLLLLTILTTGCSSVKKQLKKTIDPHLKTALFSDQFTGFLLLNATTRDTLYQHNSSKYFTPASNTKIFTLFTSLKLLPERIPSLKYSYVRDTLYIEGTGDPSVLHPYLKDSTAIRFLKSHENIALYLNNFKDEKFGPGWSWDDYQYYYSPERSGFPLYGNVLTIENGDSLRISPDYFKDSIFPYANAVQRDPIKNLFYFDPSQKDTLEIPFVVDSSLTKNLLEKALGKKIRISPTMPNTAHNVLYGIAADSIYSRMMEVSDNFLAEQLLFLASSTLSDTLNSAKARKFILENHLSDLKQPPRWVDGSGLSRYNLFTPESMVHVLYKLYTEIPRERLFRFFPVGGVAGTLEDWYPGNPEPYIYAKTGSLSNNHCLSGYLLTKSGKTLIFSFMNNHFRESPSEIKKQMQTILEEIRDTY</sequence>
<dbReference type="EMBL" id="QGGQ01000004">
    <property type="protein sequence ID" value="PWK23686.1"/>
    <property type="molecule type" value="Genomic_DNA"/>
</dbReference>
<evidence type="ECO:0000256" key="1">
    <source>
        <dbReference type="ARBA" id="ARBA00006096"/>
    </source>
</evidence>
<reference evidence="3 6" key="2">
    <citation type="submission" date="2020-07" db="EMBL/GenBank/DDBJ databases">
        <title>The draft genome sequence of Maribacter polysiphoniae KCTC 22021.</title>
        <authorList>
            <person name="Mu L."/>
        </authorList>
    </citation>
    <scope>NUCLEOTIDE SEQUENCE [LARGE SCALE GENOMIC DNA]</scope>
    <source>
        <strain evidence="3 6">KCTC 22021</strain>
    </source>
</reference>